<feature type="transmembrane region" description="Helical" evidence="1">
    <location>
        <begin position="346"/>
        <end position="365"/>
    </location>
</feature>
<evidence type="ECO:0000313" key="2">
    <source>
        <dbReference type="EMBL" id="MDO3383941.1"/>
    </source>
</evidence>
<keyword evidence="1" id="KW-0812">Transmembrane</keyword>
<dbReference type="InterPro" id="IPR052528">
    <property type="entry name" value="Sugar_transport-like"/>
</dbReference>
<proteinExistence type="predicted"/>
<dbReference type="InterPro" id="IPR036259">
    <property type="entry name" value="MFS_trans_sf"/>
</dbReference>
<dbReference type="Gene3D" id="1.20.1250.20">
    <property type="entry name" value="MFS general substrate transporter like domains"/>
    <property type="match status" value="1"/>
</dbReference>
<organism evidence="2 3">
    <name type="scientific">Gilvimarinus algae</name>
    <dbReference type="NCBI Taxonomy" id="3058037"/>
    <lineage>
        <taxon>Bacteria</taxon>
        <taxon>Pseudomonadati</taxon>
        <taxon>Pseudomonadota</taxon>
        <taxon>Gammaproteobacteria</taxon>
        <taxon>Cellvibrionales</taxon>
        <taxon>Cellvibrionaceae</taxon>
        <taxon>Gilvimarinus</taxon>
    </lineage>
</organism>
<dbReference type="PANTHER" id="PTHR23526">
    <property type="entry name" value="INTEGRAL MEMBRANE TRANSPORT PROTEIN-RELATED"/>
    <property type="match status" value="1"/>
</dbReference>
<feature type="transmembrane region" description="Helical" evidence="1">
    <location>
        <begin position="204"/>
        <end position="225"/>
    </location>
</feature>
<feature type="transmembrane region" description="Helical" evidence="1">
    <location>
        <begin position="262"/>
        <end position="281"/>
    </location>
</feature>
<dbReference type="RefSeq" id="WP_302715090.1">
    <property type="nucleotide sequence ID" value="NZ_JAULRT010000062.1"/>
</dbReference>
<accession>A0ABT8TIL8</accession>
<feature type="transmembrane region" description="Helical" evidence="1">
    <location>
        <begin position="135"/>
        <end position="155"/>
    </location>
</feature>
<keyword evidence="1" id="KW-1133">Transmembrane helix</keyword>
<evidence type="ECO:0000256" key="1">
    <source>
        <dbReference type="SAM" id="Phobius"/>
    </source>
</evidence>
<keyword evidence="3" id="KW-1185">Reference proteome</keyword>
<keyword evidence="1" id="KW-0472">Membrane</keyword>
<feature type="transmembrane region" description="Helical" evidence="1">
    <location>
        <begin position="385"/>
        <end position="406"/>
    </location>
</feature>
<dbReference type="SUPFAM" id="SSF103473">
    <property type="entry name" value="MFS general substrate transporter"/>
    <property type="match status" value="1"/>
</dbReference>
<evidence type="ECO:0000313" key="3">
    <source>
        <dbReference type="Proteomes" id="UP001168380"/>
    </source>
</evidence>
<dbReference type="EMBL" id="JAULRT010000062">
    <property type="protein sequence ID" value="MDO3383941.1"/>
    <property type="molecule type" value="Genomic_DNA"/>
</dbReference>
<feature type="transmembrane region" description="Helical" evidence="1">
    <location>
        <begin position="63"/>
        <end position="81"/>
    </location>
</feature>
<name>A0ABT8TIL8_9GAMM</name>
<reference evidence="2" key="1">
    <citation type="submission" date="2023-07" db="EMBL/GenBank/DDBJ databases">
        <title>Gilvimarinus algae sp. nov., isolated from the surface of Kelp.</title>
        <authorList>
            <person name="Sun Y.Y."/>
            <person name="Gong Y."/>
            <person name="Du Z.J."/>
        </authorList>
    </citation>
    <scope>NUCLEOTIDE SEQUENCE</scope>
    <source>
        <strain evidence="2">SDUM040014</strain>
    </source>
</reference>
<sequence>MKHSRFAEELYQKLTNEEDARVCKAIEERACREVPGNFLLMILSHFLTKCGDTLTNPKIVMPWVFQAVAAPVAFIGFLVPIRESGSLLPQLMIAAFVRGRALRKWIWVLGSVLQAGAVLAMAGTVLTLSGALAGWTLLVLLVVFSLARGLCSVASKDVLGKTIPKTRRGQINGWSASAAGLVTVVFAVWLFLQRDRIEFGPSDCALLLAVAGAFWLLAAVVYAMIREFPGATSGGANALATAFGSLGLLVKDKPFRRFVITRAMLLCSALTAPYIVALAQQEVGTEAYMLGLFLLASGAASLISAPAWGRFADRSSRLVIMFGAAMTASVAASVALAFWMMPAVLALPWMLPLAYFFLALAHQGVRVGRKTYVVDLAEGDQRTDYVAVSNSVIGVVLLLLGGSGWIASVFDIATAIAFLSTLGAMGAWLARSLPEVQSRP</sequence>
<protein>
    <submittedName>
        <fullName evidence="2">MFS transporter</fullName>
    </submittedName>
</protein>
<comment type="caution">
    <text evidence="2">The sequence shown here is derived from an EMBL/GenBank/DDBJ whole genome shotgun (WGS) entry which is preliminary data.</text>
</comment>
<feature type="transmembrane region" description="Helical" evidence="1">
    <location>
        <begin position="105"/>
        <end position="128"/>
    </location>
</feature>
<dbReference type="PANTHER" id="PTHR23526:SF2">
    <property type="entry name" value="MAJOR FACILITATOR SUPERFAMILY (MFS) PROFILE DOMAIN-CONTAINING PROTEIN"/>
    <property type="match status" value="1"/>
</dbReference>
<dbReference type="Proteomes" id="UP001168380">
    <property type="component" value="Unassembled WGS sequence"/>
</dbReference>
<feature type="transmembrane region" description="Helical" evidence="1">
    <location>
        <begin position="175"/>
        <end position="192"/>
    </location>
</feature>
<feature type="transmembrane region" description="Helical" evidence="1">
    <location>
        <begin position="287"/>
        <end position="306"/>
    </location>
</feature>
<feature type="transmembrane region" description="Helical" evidence="1">
    <location>
        <begin position="412"/>
        <end position="430"/>
    </location>
</feature>
<feature type="transmembrane region" description="Helical" evidence="1">
    <location>
        <begin position="318"/>
        <end position="340"/>
    </location>
</feature>
<gene>
    <name evidence="2" type="ORF">QWI16_17295</name>
</gene>